<dbReference type="AlphaFoldDB" id="A0A6P5G2B0"/>
<dbReference type="Gene3D" id="3.30.1370.110">
    <property type="match status" value="1"/>
</dbReference>
<dbReference type="PROSITE" id="PS50828">
    <property type="entry name" value="SMR"/>
    <property type="match status" value="1"/>
</dbReference>
<dbReference type="Pfam" id="PF07145">
    <property type="entry name" value="PAM2"/>
    <property type="match status" value="1"/>
</dbReference>
<dbReference type="Pfam" id="PF08590">
    <property type="entry name" value="DUF1771"/>
    <property type="match status" value="1"/>
</dbReference>
<sequence>MNLSVNSAPNKELKLDLPSKATKLNPNAAEFVPSSLRSTQGNAKSPSATKFDFLATSKKAIVDRSESSISNGSETFQLPDDITPDFRIMVEESDGKGNLSLKGLSIHEGTNASNHLLSTADKALTFLNDNLSFRDKIGFSQSTYGEEQLSASMMNWDEPLKNGGLHSMNGTKVNHYNGDSVADSVNDLIGGSSLVEDAAINPLKFLSSKFPGFPVQSIADVYYKNGRDLRITVGVLSYLENQVGGTFVQSPQSKSFASPSLGMPDFPALAMTNTQHGLAKYSKEDVTYKSPNITRGDFNLVSSLGELASPRATQWRYKRDGSNDNGVGSSRSSQLLASTYGGNAANLYLESREDARDFSHLRNASTEQARQAYLIGNKALAKELNLKDQLYNLQMKATHDKAREATTWQRNLLLPDLHVYSKSVEEPSDPFIDLRGLHAGEAIHALNHELRNLKRAARLAPRKLEVMILVGSAAGGRALSAAVEQCLSEHGLHHTPVQPGVLRVVMY</sequence>
<name>A0A6P5G2B0_ANACO</name>
<dbReference type="RefSeq" id="XP_020099808.1">
    <property type="nucleotide sequence ID" value="XM_020244219.1"/>
</dbReference>
<dbReference type="Proteomes" id="UP000515123">
    <property type="component" value="Linkage group 12"/>
</dbReference>
<reference evidence="3" key="2">
    <citation type="submission" date="2025-08" db="UniProtKB">
        <authorList>
            <consortium name="RefSeq"/>
        </authorList>
    </citation>
    <scope>IDENTIFICATION</scope>
    <source>
        <tissue evidence="3">Leaf</tissue>
    </source>
</reference>
<dbReference type="PANTHER" id="PTHR46651:SF2">
    <property type="entry name" value="ATAXIN-2 C-TERMINAL REGION FAMILY PROTEIN, EXPRESSED"/>
    <property type="match status" value="1"/>
</dbReference>
<dbReference type="InterPro" id="IPR013899">
    <property type="entry name" value="DUF1771"/>
</dbReference>
<keyword evidence="2" id="KW-1185">Reference proteome</keyword>
<dbReference type="PANTHER" id="PTHR46651">
    <property type="entry name" value="POLYADENYLATE-BINDING PROTEIN-INTERACTING PROTEIN 7"/>
    <property type="match status" value="1"/>
</dbReference>
<organism evidence="2 3">
    <name type="scientific">Ananas comosus</name>
    <name type="common">Pineapple</name>
    <name type="synonym">Ananas ananas</name>
    <dbReference type="NCBI Taxonomy" id="4615"/>
    <lineage>
        <taxon>Eukaryota</taxon>
        <taxon>Viridiplantae</taxon>
        <taxon>Streptophyta</taxon>
        <taxon>Embryophyta</taxon>
        <taxon>Tracheophyta</taxon>
        <taxon>Spermatophyta</taxon>
        <taxon>Magnoliopsida</taxon>
        <taxon>Liliopsida</taxon>
        <taxon>Poales</taxon>
        <taxon>Bromeliaceae</taxon>
        <taxon>Bromelioideae</taxon>
        <taxon>Ananas</taxon>
    </lineage>
</organism>
<dbReference type="OrthoDB" id="3231855at2759"/>
<reference evidence="2" key="1">
    <citation type="journal article" date="2015" name="Nat. Genet.">
        <title>The pineapple genome and the evolution of CAM photosynthesis.</title>
        <authorList>
            <person name="Ming R."/>
            <person name="VanBuren R."/>
            <person name="Wai C.M."/>
            <person name="Tang H."/>
            <person name="Schatz M.C."/>
            <person name="Bowers J.E."/>
            <person name="Lyons E."/>
            <person name="Wang M.L."/>
            <person name="Chen J."/>
            <person name="Biggers E."/>
            <person name="Zhang J."/>
            <person name="Huang L."/>
            <person name="Zhang L."/>
            <person name="Miao W."/>
            <person name="Zhang J."/>
            <person name="Ye Z."/>
            <person name="Miao C."/>
            <person name="Lin Z."/>
            <person name="Wang H."/>
            <person name="Zhou H."/>
            <person name="Yim W.C."/>
            <person name="Priest H.D."/>
            <person name="Zheng C."/>
            <person name="Woodhouse M."/>
            <person name="Edger P.P."/>
            <person name="Guyot R."/>
            <person name="Guo H.B."/>
            <person name="Guo H."/>
            <person name="Zheng G."/>
            <person name="Singh R."/>
            <person name="Sharma A."/>
            <person name="Min X."/>
            <person name="Zheng Y."/>
            <person name="Lee H."/>
            <person name="Gurtowski J."/>
            <person name="Sedlazeck F.J."/>
            <person name="Harkess A."/>
            <person name="McKain M.R."/>
            <person name="Liao Z."/>
            <person name="Fang J."/>
            <person name="Liu J."/>
            <person name="Zhang X."/>
            <person name="Zhang Q."/>
            <person name="Hu W."/>
            <person name="Qin Y."/>
            <person name="Wang K."/>
            <person name="Chen L.Y."/>
            <person name="Shirley N."/>
            <person name="Lin Y.R."/>
            <person name="Liu L.Y."/>
            <person name="Hernandez A.G."/>
            <person name="Wright C.L."/>
            <person name="Bulone V."/>
            <person name="Tuskan G.A."/>
            <person name="Heath K."/>
            <person name="Zee F."/>
            <person name="Moore P.H."/>
            <person name="Sunkar R."/>
            <person name="Leebens-Mack J.H."/>
            <person name="Mockler T."/>
            <person name="Bennetzen J.L."/>
            <person name="Freeling M."/>
            <person name="Sankoff D."/>
            <person name="Paterson A.H."/>
            <person name="Zhu X."/>
            <person name="Yang X."/>
            <person name="Smith J.A."/>
            <person name="Cushman J.C."/>
            <person name="Paull R.E."/>
            <person name="Yu Q."/>
        </authorList>
    </citation>
    <scope>NUCLEOTIDE SEQUENCE [LARGE SCALE GENOMIC DNA]</scope>
    <source>
        <strain evidence="2">cv. F153</strain>
    </source>
</reference>
<dbReference type="GeneID" id="109718176"/>
<dbReference type="SUPFAM" id="SSF160443">
    <property type="entry name" value="SMR domain-like"/>
    <property type="match status" value="1"/>
</dbReference>
<evidence type="ECO:0000313" key="3">
    <source>
        <dbReference type="RefSeq" id="XP_020099808.1"/>
    </source>
</evidence>
<evidence type="ECO:0000313" key="2">
    <source>
        <dbReference type="Proteomes" id="UP000515123"/>
    </source>
</evidence>
<proteinExistence type="predicted"/>
<dbReference type="InterPro" id="IPR053242">
    <property type="entry name" value="PAM2-like_domain"/>
</dbReference>
<dbReference type="InterPro" id="IPR002625">
    <property type="entry name" value="Smr_dom"/>
</dbReference>
<protein>
    <submittedName>
        <fullName evidence="3">Polyadenylate-binding protein-interacting protein 7-like isoform X1</fullName>
    </submittedName>
</protein>
<feature type="domain" description="Smr" evidence="1">
    <location>
        <begin position="432"/>
        <end position="507"/>
    </location>
</feature>
<dbReference type="SMART" id="SM01162">
    <property type="entry name" value="DUF1771"/>
    <property type="match status" value="1"/>
</dbReference>
<gene>
    <name evidence="3" type="primary">LOC109718176</name>
</gene>
<dbReference type="InterPro" id="IPR009818">
    <property type="entry name" value="PAM2_motif"/>
</dbReference>
<dbReference type="InterPro" id="IPR036063">
    <property type="entry name" value="Smr_dom_sf"/>
</dbReference>
<evidence type="ECO:0000259" key="1">
    <source>
        <dbReference type="PROSITE" id="PS50828"/>
    </source>
</evidence>
<accession>A0A6P5G2B0</accession>
<dbReference type="SMART" id="SM00463">
    <property type="entry name" value="SMR"/>
    <property type="match status" value="1"/>
</dbReference>